<dbReference type="InterPro" id="IPR018652">
    <property type="entry name" value="DUF2082_NA-bd_Znr"/>
</dbReference>
<reference evidence="1 2" key="1">
    <citation type="submission" date="2019-03" db="EMBL/GenBank/DDBJ databases">
        <title>Subsurface microbial communities from deep shales in Ohio and West Virginia, USA.</title>
        <authorList>
            <person name="Wrighton K."/>
        </authorList>
    </citation>
    <scope>NUCLEOTIDE SEQUENCE [LARGE SCALE GENOMIC DNA]</scope>
    <source>
        <strain evidence="1 2">MSL 6dP</strain>
    </source>
</reference>
<dbReference type="AlphaFoldDB" id="A0A4R8HGJ1"/>
<comment type="caution">
    <text evidence="1">The sequence shown here is derived from an EMBL/GenBank/DDBJ whole genome shotgun (WGS) entry which is preliminary data.</text>
</comment>
<name>A0A4R8HGJ1_9FIRM</name>
<dbReference type="RefSeq" id="WP_018248066.1">
    <property type="nucleotide sequence ID" value="NZ_SOEG01000001.1"/>
</dbReference>
<dbReference type="STRING" id="926561.GCA_000379025_00869"/>
<proteinExistence type="predicted"/>
<dbReference type="Pfam" id="PF09855">
    <property type="entry name" value="Zn_ribbon_13"/>
    <property type="match status" value="1"/>
</dbReference>
<protein>
    <recommendedName>
        <fullName evidence="3">GTP-binding protein</fullName>
    </recommendedName>
</protein>
<evidence type="ECO:0000313" key="2">
    <source>
        <dbReference type="Proteomes" id="UP000295832"/>
    </source>
</evidence>
<dbReference type="EMBL" id="SOEG01000001">
    <property type="protein sequence ID" value="TDX59290.1"/>
    <property type="molecule type" value="Genomic_DNA"/>
</dbReference>
<evidence type="ECO:0000313" key="1">
    <source>
        <dbReference type="EMBL" id="TDX59290.1"/>
    </source>
</evidence>
<accession>A0A4R8HGJ1</accession>
<organism evidence="1 2">
    <name type="scientific">Orenia marismortui</name>
    <dbReference type="NCBI Taxonomy" id="46469"/>
    <lineage>
        <taxon>Bacteria</taxon>
        <taxon>Bacillati</taxon>
        <taxon>Bacillota</taxon>
        <taxon>Clostridia</taxon>
        <taxon>Halanaerobiales</taxon>
        <taxon>Halobacteroidaceae</taxon>
        <taxon>Orenia</taxon>
    </lineage>
</organism>
<gene>
    <name evidence="1" type="ORF">C7959_101177</name>
</gene>
<dbReference type="Proteomes" id="UP000295832">
    <property type="component" value="Unassembled WGS sequence"/>
</dbReference>
<evidence type="ECO:0008006" key="3">
    <source>
        <dbReference type="Google" id="ProtNLM"/>
    </source>
</evidence>
<sequence>MSEIDNYQCPKCGNRNYETDKFAATGSGLSKMFDIQNKKFTTVTCTKCKYTELFKADVSMLGNIFDFFT</sequence>
<keyword evidence="2" id="KW-1185">Reference proteome</keyword>